<dbReference type="InterPro" id="IPR000782">
    <property type="entry name" value="FAS1_domain"/>
</dbReference>
<dbReference type="AlphaFoldDB" id="A0A183A9M2"/>
<evidence type="ECO:0000256" key="1">
    <source>
        <dbReference type="SAM" id="SignalP"/>
    </source>
</evidence>
<keyword evidence="1" id="KW-0732">Signal</keyword>
<dbReference type="WBParaSite" id="ECPE_0000366001-mRNA-1">
    <property type="protein sequence ID" value="ECPE_0000366001-mRNA-1"/>
    <property type="gene ID" value="ECPE_0000366001"/>
</dbReference>
<evidence type="ECO:0000313" key="4">
    <source>
        <dbReference type="Proteomes" id="UP000272942"/>
    </source>
</evidence>
<dbReference type="PANTHER" id="PTHR10900">
    <property type="entry name" value="PERIOSTIN-RELATED"/>
    <property type="match status" value="1"/>
</dbReference>
<dbReference type="Pfam" id="PF02469">
    <property type="entry name" value="Fasciclin"/>
    <property type="match status" value="1"/>
</dbReference>
<reference evidence="5" key="1">
    <citation type="submission" date="2016-06" db="UniProtKB">
        <authorList>
            <consortium name="WormBaseParasite"/>
        </authorList>
    </citation>
    <scope>IDENTIFICATION</scope>
</reference>
<dbReference type="PANTHER" id="PTHR10900:SF77">
    <property type="entry name" value="FI19380P1"/>
    <property type="match status" value="1"/>
</dbReference>
<reference evidence="3 4" key="2">
    <citation type="submission" date="2018-11" db="EMBL/GenBank/DDBJ databases">
        <authorList>
            <consortium name="Pathogen Informatics"/>
        </authorList>
    </citation>
    <scope>NUCLEOTIDE SEQUENCE [LARGE SCALE GENOMIC DNA]</scope>
    <source>
        <strain evidence="3 4">Egypt</strain>
    </source>
</reference>
<organism evidence="5">
    <name type="scientific">Echinostoma caproni</name>
    <dbReference type="NCBI Taxonomy" id="27848"/>
    <lineage>
        <taxon>Eukaryota</taxon>
        <taxon>Metazoa</taxon>
        <taxon>Spiralia</taxon>
        <taxon>Lophotrochozoa</taxon>
        <taxon>Platyhelminthes</taxon>
        <taxon>Trematoda</taxon>
        <taxon>Digenea</taxon>
        <taxon>Plagiorchiida</taxon>
        <taxon>Echinostomata</taxon>
        <taxon>Echinostomatoidea</taxon>
        <taxon>Echinostomatidae</taxon>
        <taxon>Echinostoma</taxon>
    </lineage>
</organism>
<evidence type="ECO:0000259" key="2">
    <source>
        <dbReference type="PROSITE" id="PS50213"/>
    </source>
</evidence>
<dbReference type="SMART" id="SM00554">
    <property type="entry name" value="FAS1"/>
    <property type="match status" value="1"/>
</dbReference>
<gene>
    <name evidence="3" type="ORF">ECPE_LOCUS3657</name>
</gene>
<dbReference type="GO" id="GO:0005615">
    <property type="term" value="C:extracellular space"/>
    <property type="evidence" value="ECO:0007669"/>
    <property type="project" value="TreeGrafter"/>
</dbReference>
<name>A0A183A9M2_9TREM</name>
<accession>A0A183A9M2</accession>
<feature type="domain" description="FAS1" evidence="2">
    <location>
        <begin position="253"/>
        <end position="388"/>
    </location>
</feature>
<evidence type="ECO:0000313" key="3">
    <source>
        <dbReference type="EMBL" id="VDP70159.1"/>
    </source>
</evidence>
<dbReference type="Proteomes" id="UP000272942">
    <property type="component" value="Unassembled WGS sequence"/>
</dbReference>
<proteinExistence type="predicted"/>
<keyword evidence="4" id="KW-1185">Reference proteome</keyword>
<feature type="chain" id="PRO_5043137903" evidence="1">
    <location>
        <begin position="20"/>
        <end position="693"/>
    </location>
</feature>
<dbReference type="InterPro" id="IPR050904">
    <property type="entry name" value="Adhesion/Biosynth-related"/>
</dbReference>
<dbReference type="PROSITE" id="PS50213">
    <property type="entry name" value="FAS1"/>
    <property type="match status" value="1"/>
</dbReference>
<dbReference type="SUPFAM" id="SSF82153">
    <property type="entry name" value="FAS1 domain"/>
    <property type="match status" value="2"/>
</dbReference>
<feature type="signal peptide" evidence="1">
    <location>
        <begin position="1"/>
        <end position="19"/>
    </location>
</feature>
<dbReference type="OrthoDB" id="286301at2759"/>
<dbReference type="InterPro" id="IPR036378">
    <property type="entry name" value="FAS1_dom_sf"/>
</dbReference>
<evidence type="ECO:0000313" key="5">
    <source>
        <dbReference type="WBParaSite" id="ECPE_0000366001-mRNA-1"/>
    </source>
</evidence>
<dbReference type="EMBL" id="UZAN01040580">
    <property type="protein sequence ID" value="VDP70159.1"/>
    <property type="molecule type" value="Genomic_DNA"/>
</dbReference>
<dbReference type="Gene3D" id="2.30.180.10">
    <property type="entry name" value="FAS1 domain"/>
    <property type="match status" value="1"/>
</dbReference>
<sequence length="693" mass="77917">MLLAPLIAILVFSFTIADAQHSPPNPGNFRFYEVANRHLAENMCPFLVLGDKKLPIVCWQCGFPAGLNSNFCYELEFCIRAYWGQLLTKSRSRTALLRKMNAHRGLYSRAKEDDKSREVNRYEYDCCPGFERSDLVDNKCVQMETTWKTIVRYLKERGNVETASALADNTDLPDLSQDPAKYVYTVFVPKEDGDIKSPEIDYRSGGNSARNLVTKGRHYARGFTNGRTIANENNSPLKITTYSNGAIPPSNRYPTVLSRLQSDPNLSQFVQALPSDVRSALDRRDSSIWYTVFAPTNRAWSEAVSRLPSGEPVANLARHHVLRKMLCARAITQESSSIGPTMADDYIRVTRTPNGKQAVFDACNEQIVLDKADLMSGTGVVHVIDKAIIPLGSMDLNDALQCLQRGPQIDLARAAREMEECNLASNSKAKLVLLPTAAALQGKGSENSDLLRRMQSDRSYRCKVYAYHLLTPDNPQSMQNPKHYGFVQEEKFRTDYTAPDGSPAYVTGSYVRERDGSKLSFNGATTTSLKPLKFRNGLIYPVESVNQPPEKSMMQLIRDEPNTIEIARKMQETGIQQEFNRLGNKVLFLAPIDMGWKTRDLENAYSTPQTRKLLQLHTIPHPMFGGENGFVWHSTILKVDSLLPDRSGGRVQLTIKRHPDGNTFIGHSELPEKLWVTIEFSYLFVCDSQSQST</sequence>
<protein>
    <submittedName>
        <fullName evidence="5">FAS1 domain-containing protein</fullName>
    </submittedName>
</protein>